<accession>A0AAQ3NQN9</accession>
<sequence>MDEGRRKLLRLSCLRKIIIGDNIDDIFGGEWGCRAEATRSQWQGFIFAYRKGGGSCVLALTRDAFNDGQGFRQRRDDERCQRFSVARAAMLPPRVTSSAALSASQQRHGGADQEKSRVDHIWG</sequence>
<name>A0AAQ3NQN9_VIGMU</name>
<feature type="compositionally biased region" description="Basic and acidic residues" evidence="1">
    <location>
        <begin position="109"/>
        <end position="123"/>
    </location>
</feature>
<proteinExistence type="predicted"/>
<evidence type="ECO:0000313" key="3">
    <source>
        <dbReference type="Proteomes" id="UP001374535"/>
    </source>
</evidence>
<dbReference type="EMBL" id="CP144697">
    <property type="protein sequence ID" value="WVZ13438.1"/>
    <property type="molecule type" value="Genomic_DNA"/>
</dbReference>
<feature type="region of interest" description="Disordered" evidence="1">
    <location>
        <begin position="96"/>
        <end position="123"/>
    </location>
</feature>
<protein>
    <submittedName>
        <fullName evidence="2">Uncharacterized protein</fullName>
    </submittedName>
</protein>
<gene>
    <name evidence="2" type="ORF">V8G54_011004</name>
</gene>
<evidence type="ECO:0000256" key="1">
    <source>
        <dbReference type="SAM" id="MobiDB-lite"/>
    </source>
</evidence>
<feature type="compositionally biased region" description="Polar residues" evidence="1">
    <location>
        <begin position="96"/>
        <end position="107"/>
    </location>
</feature>
<dbReference type="Proteomes" id="UP001374535">
    <property type="component" value="Chromosome 4"/>
</dbReference>
<organism evidence="2 3">
    <name type="scientific">Vigna mungo</name>
    <name type="common">Black gram</name>
    <name type="synonym">Phaseolus mungo</name>
    <dbReference type="NCBI Taxonomy" id="3915"/>
    <lineage>
        <taxon>Eukaryota</taxon>
        <taxon>Viridiplantae</taxon>
        <taxon>Streptophyta</taxon>
        <taxon>Embryophyta</taxon>
        <taxon>Tracheophyta</taxon>
        <taxon>Spermatophyta</taxon>
        <taxon>Magnoliopsida</taxon>
        <taxon>eudicotyledons</taxon>
        <taxon>Gunneridae</taxon>
        <taxon>Pentapetalae</taxon>
        <taxon>rosids</taxon>
        <taxon>fabids</taxon>
        <taxon>Fabales</taxon>
        <taxon>Fabaceae</taxon>
        <taxon>Papilionoideae</taxon>
        <taxon>50 kb inversion clade</taxon>
        <taxon>NPAAA clade</taxon>
        <taxon>indigoferoid/millettioid clade</taxon>
        <taxon>Phaseoleae</taxon>
        <taxon>Vigna</taxon>
    </lineage>
</organism>
<reference evidence="2 3" key="1">
    <citation type="journal article" date="2023" name="Life. Sci Alliance">
        <title>Evolutionary insights into 3D genome organization and epigenetic landscape of Vigna mungo.</title>
        <authorList>
            <person name="Junaid A."/>
            <person name="Singh B."/>
            <person name="Bhatia S."/>
        </authorList>
    </citation>
    <scope>NUCLEOTIDE SEQUENCE [LARGE SCALE GENOMIC DNA]</scope>
    <source>
        <strain evidence="2">Urdbean</strain>
    </source>
</reference>
<keyword evidence="3" id="KW-1185">Reference proteome</keyword>
<evidence type="ECO:0000313" key="2">
    <source>
        <dbReference type="EMBL" id="WVZ13438.1"/>
    </source>
</evidence>
<dbReference type="AlphaFoldDB" id="A0AAQ3NQN9"/>